<organism evidence="3 4">
    <name type="scientific">Erythrobacter aureus</name>
    <dbReference type="NCBI Taxonomy" id="2182384"/>
    <lineage>
        <taxon>Bacteria</taxon>
        <taxon>Pseudomonadati</taxon>
        <taxon>Pseudomonadota</taxon>
        <taxon>Alphaproteobacteria</taxon>
        <taxon>Sphingomonadales</taxon>
        <taxon>Erythrobacteraceae</taxon>
        <taxon>Erythrobacter/Porphyrobacter group</taxon>
        <taxon>Erythrobacter</taxon>
    </lineage>
</organism>
<dbReference type="InterPro" id="IPR050266">
    <property type="entry name" value="AB_hydrolase_sf"/>
</dbReference>
<feature type="domain" description="AB hydrolase-1" evidence="2">
    <location>
        <begin position="64"/>
        <end position="298"/>
    </location>
</feature>
<dbReference type="PRINTS" id="PR00111">
    <property type="entry name" value="ABHYDROLASE"/>
</dbReference>
<dbReference type="GO" id="GO:0016020">
    <property type="term" value="C:membrane"/>
    <property type="evidence" value="ECO:0007669"/>
    <property type="project" value="TreeGrafter"/>
</dbReference>
<evidence type="ECO:0000256" key="1">
    <source>
        <dbReference type="ARBA" id="ARBA00022801"/>
    </source>
</evidence>
<proteinExistence type="predicted"/>
<evidence type="ECO:0000313" key="4">
    <source>
        <dbReference type="Proteomes" id="UP000254508"/>
    </source>
</evidence>
<dbReference type="InterPro" id="IPR029058">
    <property type="entry name" value="AB_hydrolase_fold"/>
</dbReference>
<dbReference type="InterPro" id="IPR000073">
    <property type="entry name" value="AB_hydrolase_1"/>
</dbReference>
<dbReference type="GO" id="GO:0016787">
    <property type="term" value="F:hydrolase activity"/>
    <property type="evidence" value="ECO:0007669"/>
    <property type="project" value="UniProtKB-KW"/>
</dbReference>
<dbReference type="Proteomes" id="UP000254508">
    <property type="component" value="Chromosome"/>
</dbReference>
<dbReference type="AlphaFoldDB" id="A0A345YEY0"/>
<gene>
    <name evidence="3" type="ORF">DVR09_09195</name>
</gene>
<reference evidence="4" key="1">
    <citation type="submission" date="2018-07" db="EMBL/GenBank/DDBJ databases">
        <title>Genome sequence of Erythrobacter strain YH-07, an antagonistic bacterium isolated from Yellow Sea.</title>
        <authorList>
            <person name="Tang T."/>
            <person name="Liu Q."/>
            <person name="Sun X."/>
        </authorList>
    </citation>
    <scope>NUCLEOTIDE SEQUENCE [LARGE SCALE GENOMIC DNA]</scope>
    <source>
        <strain evidence="4">YH-07</strain>
    </source>
</reference>
<dbReference type="PANTHER" id="PTHR43798">
    <property type="entry name" value="MONOACYLGLYCEROL LIPASE"/>
    <property type="match status" value="1"/>
</dbReference>
<dbReference type="OrthoDB" id="9779853at2"/>
<protein>
    <submittedName>
        <fullName evidence="3">Alpha/beta hydrolase</fullName>
    </submittedName>
</protein>
<dbReference type="Pfam" id="PF00561">
    <property type="entry name" value="Abhydrolase_1"/>
    <property type="match status" value="1"/>
</dbReference>
<keyword evidence="1 3" id="KW-0378">Hydrolase</keyword>
<sequence>MRRARTLRLIWVVSLVAVLLVTMAIGVRYHLDLTAAEERLTGRSRVIDTPQGRLEYAEQGTGRPLLMIHGTGGGFDQGLLFSGDLHERGFRVIAPSRFGYLRSAPDPVAPELQADAFAMLLDELGMQDAVVVGGSAGANFAAAFALRHPERCRALVLLVPASNLNDRDPVEMTEWEKALVARLAGSDFLYWALLRLAPDQVTKTLLATDPIVVRGAARERRERVSDIAEGMLPISRRTEGMLADGRLAGSPTEIDYSSIRVPTLIISAKDDLFGTAGTGRQLSRIIPNSRLVLYETGGMCGLDARRPFPKRLPDFPEASNGRTSPGDSAIGRVKLVHRGHAHQAHCAFDFLLEDGQRTLDTGLTGCGEGVEI</sequence>
<dbReference type="PANTHER" id="PTHR43798:SF31">
    <property type="entry name" value="AB HYDROLASE SUPERFAMILY PROTEIN YCLE"/>
    <property type="match status" value="1"/>
</dbReference>
<evidence type="ECO:0000313" key="3">
    <source>
        <dbReference type="EMBL" id="AXK42482.1"/>
    </source>
</evidence>
<accession>A0A345YEY0</accession>
<dbReference type="EMBL" id="CP031357">
    <property type="protein sequence ID" value="AXK42482.1"/>
    <property type="molecule type" value="Genomic_DNA"/>
</dbReference>
<keyword evidence="4" id="KW-1185">Reference proteome</keyword>
<dbReference type="SUPFAM" id="SSF53474">
    <property type="entry name" value="alpha/beta-Hydrolases"/>
    <property type="match status" value="1"/>
</dbReference>
<name>A0A345YEY0_9SPHN</name>
<dbReference type="Gene3D" id="3.40.50.1820">
    <property type="entry name" value="alpha/beta hydrolase"/>
    <property type="match status" value="1"/>
</dbReference>
<evidence type="ECO:0000259" key="2">
    <source>
        <dbReference type="Pfam" id="PF00561"/>
    </source>
</evidence>
<dbReference type="KEGG" id="err:DVR09_09195"/>